<reference evidence="10" key="1">
    <citation type="submission" date="2017-09" db="EMBL/GenBank/DDBJ databases">
        <title>Depth-based differentiation of microbial function through sediment-hosted aquifers and enrichment of novel symbionts in the deep terrestrial subsurface.</title>
        <authorList>
            <person name="Probst A.J."/>
            <person name="Ladd B."/>
            <person name="Jarett J.K."/>
            <person name="Geller-Mcgrath D.E."/>
            <person name="Sieber C.M.K."/>
            <person name="Emerson J.B."/>
            <person name="Anantharaman K."/>
            <person name="Thomas B.C."/>
            <person name="Malmstrom R."/>
            <person name="Stieglmeier M."/>
            <person name="Klingl A."/>
            <person name="Woyke T."/>
            <person name="Ryan C.M."/>
            <person name="Banfield J.F."/>
        </authorList>
    </citation>
    <scope>NUCLEOTIDE SEQUENCE [LARGE SCALE GENOMIC DNA]</scope>
</reference>
<dbReference type="GO" id="GO:0009094">
    <property type="term" value="P:L-phenylalanine biosynthetic process"/>
    <property type="evidence" value="ECO:0007669"/>
    <property type="project" value="UniProtKB-UniPathway"/>
</dbReference>
<dbReference type="GO" id="GO:0005737">
    <property type="term" value="C:cytoplasm"/>
    <property type="evidence" value="ECO:0007669"/>
    <property type="project" value="TreeGrafter"/>
</dbReference>
<evidence type="ECO:0000256" key="4">
    <source>
        <dbReference type="ARBA" id="ARBA00023141"/>
    </source>
</evidence>
<dbReference type="PANTHER" id="PTHR21022">
    <property type="entry name" value="PREPHENATE DEHYDRATASE P PROTEIN"/>
    <property type="match status" value="1"/>
</dbReference>
<dbReference type="EC" id="4.2.1.51" evidence="2"/>
<organism evidence="9 10">
    <name type="scientific">Candidatus Beckwithbacteria bacterium CG10_big_fil_rev_8_21_14_0_10_34_10</name>
    <dbReference type="NCBI Taxonomy" id="1974495"/>
    <lineage>
        <taxon>Bacteria</taxon>
        <taxon>Candidatus Beckwithiibacteriota</taxon>
    </lineage>
</organism>
<dbReference type="UniPathway" id="UPA00121">
    <property type="reaction ID" value="UER00345"/>
</dbReference>
<dbReference type="Pfam" id="PF00800">
    <property type="entry name" value="PDT"/>
    <property type="match status" value="1"/>
</dbReference>
<evidence type="ECO:0000313" key="9">
    <source>
        <dbReference type="EMBL" id="PIS09659.1"/>
    </source>
</evidence>
<name>A0A2H0WCM7_9BACT</name>
<dbReference type="Gene3D" id="3.40.190.10">
    <property type="entry name" value="Periplasmic binding protein-like II"/>
    <property type="match status" value="2"/>
</dbReference>
<evidence type="ECO:0000256" key="6">
    <source>
        <dbReference type="ARBA" id="ARBA00023239"/>
    </source>
</evidence>
<comment type="catalytic activity">
    <reaction evidence="7">
        <text>prephenate + H(+) = 3-phenylpyruvate + CO2 + H2O</text>
        <dbReference type="Rhea" id="RHEA:21648"/>
        <dbReference type="ChEBI" id="CHEBI:15377"/>
        <dbReference type="ChEBI" id="CHEBI:15378"/>
        <dbReference type="ChEBI" id="CHEBI:16526"/>
        <dbReference type="ChEBI" id="CHEBI:18005"/>
        <dbReference type="ChEBI" id="CHEBI:29934"/>
        <dbReference type="EC" id="4.2.1.51"/>
    </reaction>
</comment>
<gene>
    <name evidence="9" type="ORF">COT75_00475</name>
</gene>
<evidence type="ECO:0000256" key="1">
    <source>
        <dbReference type="ARBA" id="ARBA00004741"/>
    </source>
</evidence>
<keyword evidence="3" id="KW-0028">Amino-acid biosynthesis</keyword>
<evidence type="ECO:0000259" key="8">
    <source>
        <dbReference type="PROSITE" id="PS51171"/>
    </source>
</evidence>
<evidence type="ECO:0000256" key="5">
    <source>
        <dbReference type="ARBA" id="ARBA00023222"/>
    </source>
</evidence>
<dbReference type="PROSITE" id="PS51171">
    <property type="entry name" value="PREPHENATE_DEHYDR_3"/>
    <property type="match status" value="1"/>
</dbReference>
<dbReference type="Proteomes" id="UP000230093">
    <property type="component" value="Unassembled WGS sequence"/>
</dbReference>
<comment type="caution">
    <text evidence="9">The sequence shown here is derived from an EMBL/GenBank/DDBJ whole genome shotgun (WGS) entry which is preliminary data.</text>
</comment>
<comment type="pathway">
    <text evidence="1">Amino-acid biosynthesis; L-phenylalanine biosynthesis; phenylpyruvate from prephenate: step 1/1.</text>
</comment>
<dbReference type="AlphaFoldDB" id="A0A2H0WCM7"/>
<sequence>MVVPHIKVCYQGIPGAYSQIAIDKYFKRKALAYSKKEFKDLFKSVLEKKSDYAMVPIVNSIIGPIKKNVKLMAKYSLPIKGKVSLYINHCLLVVPAKGVNPSKRLKELRKVYSHPAALAQCYKFFKTHPWLKPIKANDTAGSAKKLAISKDKNTSVIASSKAAKLYKLQIIKKNLAGKNNYTHFLVISRK</sequence>
<evidence type="ECO:0000256" key="7">
    <source>
        <dbReference type="ARBA" id="ARBA00047848"/>
    </source>
</evidence>
<proteinExistence type="predicted"/>
<dbReference type="GO" id="GO:0004664">
    <property type="term" value="F:prephenate dehydratase activity"/>
    <property type="evidence" value="ECO:0007669"/>
    <property type="project" value="UniProtKB-EC"/>
</dbReference>
<dbReference type="InterPro" id="IPR001086">
    <property type="entry name" value="Preph_deHydtase"/>
</dbReference>
<evidence type="ECO:0000313" key="10">
    <source>
        <dbReference type="Proteomes" id="UP000230093"/>
    </source>
</evidence>
<evidence type="ECO:0000256" key="3">
    <source>
        <dbReference type="ARBA" id="ARBA00022605"/>
    </source>
</evidence>
<keyword evidence="4" id="KW-0057">Aromatic amino acid biosynthesis</keyword>
<keyword evidence="5" id="KW-0584">Phenylalanine biosynthesis</keyword>
<dbReference type="PANTHER" id="PTHR21022:SF19">
    <property type="entry name" value="PREPHENATE DEHYDRATASE-RELATED"/>
    <property type="match status" value="1"/>
</dbReference>
<keyword evidence="6" id="KW-0456">Lyase</keyword>
<dbReference type="EMBL" id="PEZT01000001">
    <property type="protein sequence ID" value="PIS09659.1"/>
    <property type="molecule type" value="Genomic_DNA"/>
</dbReference>
<evidence type="ECO:0000256" key="2">
    <source>
        <dbReference type="ARBA" id="ARBA00013147"/>
    </source>
</evidence>
<dbReference type="CDD" id="cd13631">
    <property type="entry name" value="PBP2_Ct-PDT_like"/>
    <property type="match status" value="1"/>
</dbReference>
<protein>
    <recommendedName>
        <fullName evidence="2">prephenate dehydratase</fullName>
        <ecNumber evidence="2">4.2.1.51</ecNumber>
    </recommendedName>
</protein>
<accession>A0A2H0WCM7</accession>
<dbReference type="SUPFAM" id="SSF53850">
    <property type="entry name" value="Periplasmic binding protein-like II"/>
    <property type="match status" value="1"/>
</dbReference>
<feature type="domain" description="Prephenate dehydratase" evidence="8">
    <location>
        <begin position="7"/>
        <end position="189"/>
    </location>
</feature>